<proteinExistence type="predicted"/>
<protein>
    <submittedName>
        <fullName evidence="2">Uncharacterized protein</fullName>
    </submittedName>
</protein>
<feature type="region of interest" description="Disordered" evidence="1">
    <location>
        <begin position="28"/>
        <end position="72"/>
    </location>
</feature>
<gene>
    <name evidence="2" type="ORF">EVAR_60097_1</name>
</gene>
<dbReference type="AlphaFoldDB" id="A0A4C2A9P4"/>
<evidence type="ECO:0000313" key="2">
    <source>
        <dbReference type="EMBL" id="GBP95597.1"/>
    </source>
</evidence>
<sequence length="149" mass="16996">MLPNAPQIANLPIVIEKKLQYRLHRDVGQGVTGESRRHVPWRPRKRQETSRRGRERGSLDRSSETASPATAPLAGDIITTSFVPSWRTYQHFELSAKISHATTMHEKRKIKYERSVHCVNGHESLSPPGRPGSRRRRARGPVSFVKKDE</sequence>
<feature type="compositionally biased region" description="Basic and acidic residues" evidence="1">
    <location>
        <begin position="46"/>
        <end position="63"/>
    </location>
</feature>
<accession>A0A4C2A9P4</accession>
<feature type="region of interest" description="Disordered" evidence="1">
    <location>
        <begin position="118"/>
        <end position="149"/>
    </location>
</feature>
<name>A0A4C2A9P4_EUMVA</name>
<evidence type="ECO:0000256" key="1">
    <source>
        <dbReference type="SAM" id="MobiDB-lite"/>
    </source>
</evidence>
<dbReference type="Proteomes" id="UP000299102">
    <property type="component" value="Unassembled WGS sequence"/>
</dbReference>
<comment type="caution">
    <text evidence="2">The sequence shown here is derived from an EMBL/GenBank/DDBJ whole genome shotgun (WGS) entry which is preliminary data.</text>
</comment>
<evidence type="ECO:0000313" key="3">
    <source>
        <dbReference type="Proteomes" id="UP000299102"/>
    </source>
</evidence>
<organism evidence="2 3">
    <name type="scientific">Eumeta variegata</name>
    <name type="common">Bagworm moth</name>
    <name type="synonym">Eumeta japonica</name>
    <dbReference type="NCBI Taxonomy" id="151549"/>
    <lineage>
        <taxon>Eukaryota</taxon>
        <taxon>Metazoa</taxon>
        <taxon>Ecdysozoa</taxon>
        <taxon>Arthropoda</taxon>
        <taxon>Hexapoda</taxon>
        <taxon>Insecta</taxon>
        <taxon>Pterygota</taxon>
        <taxon>Neoptera</taxon>
        <taxon>Endopterygota</taxon>
        <taxon>Lepidoptera</taxon>
        <taxon>Glossata</taxon>
        <taxon>Ditrysia</taxon>
        <taxon>Tineoidea</taxon>
        <taxon>Psychidae</taxon>
        <taxon>Oiketicinae</taxon>
        <taxon>Eumeta</taxon>
    </lineage>
</organism>
<reference evidence="2 3" key="1">
    <citation type="journal article" date="2019" name="Commun. Biol.">
        <title>The bagworm genome reveals a unique fibroin gene that provides high tensile strength.</title>
        <authorList>
            <person name="Kono N."/>
            <person name="Nakamura H."/>
            <person name="Ohtoshi R."/>
            <person name="Tomita M."/>
            <person name="Numata K."/>
            <person name="Arakawa K."/>
        </authorList>
    </citation>
    <scope>NUCLEOTIDE SEQUENCE [LARGE SCALE GENOMIC DNA]</scope>
</reference>
<keyword evidence="3" id="KW-1185">Reference proteome</keyword>
<dbReference type="EMBL" id="BGZK01002656">
    <property type="protein sequence ID" value="GBP95597.1"/>
    <property type="molecule type" value="Genomic_DNA"/>
</dbReference>